<evidence type="ECO:0000256" key="1">
    <source>
        <dbReference type="SAM" id="MobiDB-lite"/>
    </source>
</evidence>
<keyword evidence="3" id="KW-1185">Reference proteome</keyword>
<feature type="compositionally biased region" description="Basic and acidic residues" evidence="1">
    <location>
        <begin position="72"/>
        <end position="83"/>
    </location>
</feature>
<reference evidence="2 3" key="1">
    <citation type="submission" date="2021-06" db="EMBL/GenBank/DDBJ databases">
        <title>Caerostris darwini draft genome.</title>
        <authorList>
            <person name="Kono N."/>
            <person name="Arakawa K."/>
        </authorList>
    </citation>
    <scope>NUCLEOTIDE SEQUENCE [LARGE SCALE GENOMIC DNA]</scope>
</reference>
<dbReference type="Proteomes" id="UP001054837">
    <property type="component" value="Unassembled WGS sequence"/>
</dbReference>
<feature type="region of interest" description="Disordered" evidence="1">
    <location>
        <begin position="68"/>
        <end position="109"/>
    </location>
</feature>
<sequence>MHHRWTPGGQGVGLRARGQGVGGRDRLLDAHLLTRRPSRTTTHAPKSNRFFRAKVLLMLPITRLGLSLTAKSEQDDVRERDPRQNANRKSWTQRKQSRPTPANNEALGNGFTVFFEQKKKEKNNANLGRHFPPLPTPIGTKTSPDNCQLLNRVEVN</sequence>
<comment type="caution">
    <text evidence="2">The sequence shown here is derived from an EMBL/GenBank/DDBJ whole genome shotgun (WGS) entry which is preliminary data.</text>
</comment>
<organism evidence="2 3">
    <name type="scientific">Caerostris darwini</name>
    <dbReference type="NCBI Taxonomy" id="1538125"/>
    <lineage>
        <taxon>Eukaryota</taxon>
        <taxon>Metazoa</taxon>
        <taxon>Ecdysozoa</taxon>
        <taxon>Arthropoda</taxon>
        <taxon>Chelicerata</taxon>
        <taxon>Arachnida</taxon>
        <taxon>Araneae</taxon>
        <taxon>Araneomorphae</taxon>
        <taxon>Entelegynae</taxon>
        <taxon>Araneoidea</taxon>
        <taxon>Araneidae</taxon>
        <taxon>Caerostris</taxon>
    </lineage>
</organism>
<evidence type="ECO:0000313" key="3">
    <source>
        <dbReference type="Proteomes" id="UP001054837"/>
    </source>
</evidence>
<name>A0AAV4SHS1_9ARAC</name>
<protein>
    <submittedName>
        <fullName evidence="2">Uncharacterized protein</fullName>
    </submittedName>
</protein>
<evidence type="ECO:0000313" key="2">
    <source>
        <dbReference type="EMBL" id="GIY32052.1"/>
    </source>
</evidence>
<accession>A0AAV4SHS1</accession>
<dbReference type="EMBL" id="BPLQ01007740">
    <property type="protein sequence ID" value="GIY32052.1"/>
    <property type="molecule type" value="Genomic_DNA"/>
</dbReference>
<feature type="region of interest" description="Disordered" evidence="1">
    <location>
        <begin position="123"/>
        <end position="145"/>
    </location>
</feature>
<proteinExistence type="predicted"/>
<gene>
    <name evidence="2" type="ORF">CDAR_411411</name>
</gene>
<feature type="region of interest" description="Disordered" evidence="1">
    <location>
        <begin position="1"/>
        <end position="21"/>
    </location>
</feature>
<dbReference type="AlphaFoldDB" id="A0AAV4SHS1"/>